<comment type="caution">
    <text evidence="2">The sequence shown here is derived from an EMBL/GenBank/DDBJ whole genome shotgun (WGS) entry which is preliminary data.</text>
</comment>
<sequence length="126" mass="13847">MTKKLTFLSFTVISAGLLAACMPVLKTKERFTPTNAQVAEAQTQTAYNMKDPSSAQFRNLRGIRGKTSKGQSMSYICGEINGKNSFGGYVGFTPFIYDLETKAARIAIRDMNGINIFDLADINSRC</sequence>
<organism evidence="2 3">
    <name type="scientific">Gemmobacter caeni</name>
    <dbReference type="NCBI Taxonomy" id="589035"/>
    <lineage>
        <taxon>Bacteria</taxon>
        <taxon>Pseudomonadati</taxon>
        <taxon>Pseudomonadota</taxon>
        <taxon>Alphaproteobacteria</taxon>
        <taxon>Rhodobacterales</taxon>
        <taxon>Paracoccaceae</taxon>
        <taxon>Gemmobacter</taxon>
    </lineage>
</organism>
<dbReference type="AlphaFoldDB" id="A0A2T6AP76"/>
<evidence type="ECO:0000256" key="1">
    <source>
        <dbReference type="SAM" id="SignalP"/>
    </source>
</evidence>
<dbReference type="OrthoDB" id="7433579at2"/>
<evidence type="ECO:0008006" key="4">
    <source>
        <dbReference type="Google" id="ProtNLM"/>
    </source>
</evidence>
<accession>A0A2T6AP76</accession>
<evidence type="ECO:0000313" key="2">
    <source>
        <dbReference type="EMBL" id="PTX45607.1"/>
    </source>
</evidence>
<protein>
    <recommendedName>
        <fullName evidence="4">Beta-barrel assembly machine subunit BamE</fullName>
    </recommendedName>
</protein>
<evidence type="ECO:0000313" key="3">
    <source>
        <dbReference type="Proteomes" id="UP000244224"/>
    </source>
</evidence>
<feature type="chain" id="PRO_5015624024" description="Beta-barrel assembly machine subunit BamE" evidence="1">
    <location>
        <begin position="20"/>
        <end position="126"/>
    </location>
</feature>
<dbReference type="EMBL" id="QBKP01000021">
    <property type="protein sequence ID" value="PTX45607.1"/>
    <property type="molecule type" value="Genomic_DNA"/>
</dbReference>
<dbReference type="Proteomes" id="UP000244224">
    <property type="component" value="Unassembled WGS sequence"/>
</dbReference>
<dbReference type="PROSITE" id="PS51257">
    <property type="entry name" value="PROKAR_LIPOPROTEIN"/>
    <property type="match status" value="1"/>
</dbReference>
<gene>
    <name evidence="2" type="ORF">C8N34_12137</name>
</gene>
<dbReference type="RefSeq" id="WP_145693791.1">
    <property type="nucleotide sequence ID" value="NZ_QBKP01000021.1"/>
</dbReference>
<reference evidence="2 3" key="1">
    <citation type="submission" date="2018-04" db="EMBL/GenBank/DDBJ databases">
        <title>Genomic Encyclopedia of Archaeal and Bacterial Type Strains, Phase II (KMG-II): from individual species to whole genera.</title>
        <authorList>
            <person name="Goeker M."/>
        </authorList>
    </citation>
    <scope>NUCLEOTIDE SEQUENCE [LARGE SCALE GENOMIC DNA]</scope>
    <source>
        <strain evidence="2 3">DSM 21823</strain>
    </source>
</reference>
<proteinExistence type="predicted"/>
<name>A0A2T6AP76_9RHOB</name>
<keyword evidence="1" id="KW-0732">Signal</keyword>
<keyword evidence="3" id="KW-1185">Reference proteome</keyword>
<feature type="signal peptide" evidence="1">
    <location>
        <begin position="1"/>
        <end position="19"/>
    </location>
</feature>